<evidence type="ECO:0000256" key="2">
    <source>
        <dbReference type="ARBA" id="ARBA00009993"/>
    </source>
</evidence>
<dbReference type="PANTHER" id="PTHR20648">
    <property type="entry name" value="ELONGIN-C"/>
    <property type="match status" value="1"/>
</dbReference>
<dbReference type="AlphaFoldDB" id="A0A3N4IKS9"/>
<organism evidence="5 6">
    <name type="scientific">Ascobolus immersus RN42</name>
    <dbReference type="NCBI Taxonomy" id="1160509"/>
    <lineage>
        <taxon>Eukaryota</taxon>
        <taxon>Fungi</taxon>
        <taxon>Dikarya</taxon>
        <taxon>Ascomycota</taxon>
        <taxon>Pezizomycotina</taxon>
        <taxon>Pezizomycetes</taxon>
        <taxon>Pezizales</taxon>
        <taxon>Ascobolaceae</taxon>
        <taxon>Ascobolus</taxon>
    </lineage>
</organism>
<dbReference type="SUPFAM" id="SSF54695">
    <property type="entry name" value="POZ domain"/>
    <property type="match status" value="1"/>
</dbReference>
<dbReference type="STRING" id="1160509.A0A3N4IKS9"/>
<comment type="subcellular location">
    <subcellularLocation>
        <location evidence="1">Nucleus</location>
    </subcellularLocation>
</comment>
<reference evidence="5 6" key="1">
    <citation type="journal article" date="2018" name="Nat. Ecol. Evol.">
        <title>Pezizomycetes genomes reveal the molecular basis of ectomycorrhizal truffle lifestyle.</title>
        <authorList>
            <person name="Murat C."/>
            <person name="Payen T."/>
            <person name="Noel B."/>
            <person name="Kuo A."/>
            <person name="Morin E."/>
            <person name="Chen J."/>
            <person name="Kohler A."/>
            <person name="Krizsan K."/>
            <person name="Balestrini R."/>
            <person name="Da Silva C."/>
            <person name="Montanini B."/>
            <person name="Hainaut M."/>
            <person name="Levati E."/>
            <person name="Barry K.W."/>
            <person name="Belfiori B."/>
            <person name="Cichocki N."/>
            <person name="Clum A."/>
            <person name="Dockter R.B."/>
            <person name="Fauchery L."/>
            <person name="Guy J."/>
            <person name="Iotti M."/>
            <person name="Le Tacon F."/>
            <person name="Lindquist E.A."/>
            <person name="Lipzen A."/>
            <person name="Malagnac F."/>
            <person name="Mello A."/>
            <person name="Molinier V."/>
            <person name="Miyauchi S."/>
            <person name="Poulain J."/>
            <person name="Riccioni C."/>
            <person name="Rubini A."/>
            <person name="Sitrit Y."/>
            <person name="Splivallo R."/>
            <person name="Traeger S."/>
            <person name="Wang M."/>
            <person name="Zifcakova L."/>
            <person name="Wipf D."/>
            <person name="Zambonelli A."/>
            <person name="Paolocci F."/>
            <person name="Nowrousian M."/>
            <person name="Ottonello S."/>
            <person name="Baldrian P."/>
            <person name="Spatafora J.W."/>
            <person name="Henrissat B."/>
            <person name="Nagy L.G."/>
            <person name="Aury J.M."/>
            <person name="Wincker P."/>
            <person name="Grigoriev I.V."/>
            <person name="Bonfante P."/>
            <person name="Martin F.M."/>
        </authorList>
    </citation>
    <scope>NUCLEOTIDE SEQUENCE [LARGE SCALE GENOMIC DNA]</scope>
    <source>
        <strain evidence="5 6">RN42</strain>
    </source>
</reference>
<protein>
    <recommendedName>
        <fullName evidence="3">Elongin-C</fullName>
    </recommendedName>
</protein>
<dbReference type="InterPro" id="IPR039948">
    <property type="entry name" value="ELC1"/>
</dbReference>
<dbReference type="FunFam" id="3.30.710.10:FF:000035">
    <property type="entry name" value="Elongin C transcription elongation factor"/>
    <property type="match status" value="1"/>
</dbReference>
<name>A0A3N4IKS9_ASCIM</name>
<evidence type="ECO:0000256" key="4">
    <source>
        <dbReference type="ARBA" id="ARBA00023242"/>
    </source>
</evidence>
<evidence type="ECO:0000313" key="6">
    <source>
        <dbReference type="Proteomes" id="UP000275078"/>
    </source>
</evidence>
<dbReference type="EMBL" id="ML119648">
    <property type="protein sequence ID" value="RPA86742.1"/>
    <property type="molecule type" value="Genomic_DNA"/>
</dbReference>
<evidence type="ECO:0000256" key="1">
    <source>
        <dbReference type="ARBA" id="ARBA00004123"/>
    </source>
</evidence>
<dbReference type="OrthoDB" id="249087at2759"/>
<proteinExistence type="inferred from homology"/>
<accession>A0A3N4IKS9</accession>
<dbReference type="InterPro" id="IPR011333">
    <property type="entry name" value="SKP1/BTB/POZ_sf"/>
</dbReference>
<keyword evidence="6" id="KW-1185">Reference proteome</keyword>
<comment type="similarity">
    <text evidence="2">Belongs to the SKP1 family.</text>
</comment>
<keyword evidence="4" id="KW-0539">Nucleus</keyword>
<dbReference type="Proteomes" id="UP000275078">
    <property type="component" value="Unassembled WGS sequence"/>
</dbReference>
<gene>
    <name evidence="5" type="ORF">BJ508DRAFT_372495</name>
</gene>
<dbReference type="GO" id="GO:0005634">
    <property type="term" value="C:nucleus"/>
    <property type="evidence" value="ECO:0007669"/>
    <property type="project" value="UniProtKB-SubCell"/>
</dbReference>
<evidence type="ECO:0000313" key="5">
    <source>
        <dbReference type="EMBL" id="RPA86742.1"/>
    </source>
</evidence>
<sequence>MSDSEQEQDLNDEKFTVIESNDGFEYVVIKSYALEASKMLKGMLDKESPFIEAQENRVRITDFTGSVIEQICLYFYYKHKYKGETVVPTMEIPVDLLLQMLIASDYFAC</sequence>
<evidence type="ECO:0000256" key="3">
    <source>
        <dbReference type="ARBA" id="ARBA00021347"/>
    </source>
</evidence>
<dbReference type="Gene3D" id="3.30.710.10">
    <property type="entry name" value="Potassium Channel Kv1.1, Chain A"/>
    <property type="match status" value="1"/>
</dbReference>